<evidence type="ECO:0000313" key="4">
    <source>
        <dbReference type="Proteomes" id="UP000031408"/>
    </source>
</evidence>
<sequence length="646" mass="69863">MKPSLLLYLLLLSAFSGIAQPSQVDSPYHINGSAYKENCNCYTLTTAENFRSGSVWNINKIDLSQPFDFKFDVNLGCIDANGADGMVFVLQPISTNIGSSGGGIGFQGISPSVGIVIDTWQNTEYNDPGYDHITIHLNGDINHSSSNNLSGPVTALANNDNIEDCQWHILRVSWNPLTKIIAASMDGVERVSATIDLVSRVFANDPLVFWGFSAATGGSVNHQRFCTSLRSTYDIVSSAETCAPQQVTFNENFSSFGSIVKTYWDFGDGSFTYERNPPPHAYPNPGVYTVGASILGNNGCWSDTFKQVITIGSIPVAGFSAPDTICGHSPLSLADTSYVQFGTISEWNWIIDGNTFSGKSPPPLQVSDKSTAEISLAVKTKEGCESAIVSKTVALLELPAISLADSSDNCVGEELLLQVSSTNPGNPVVNWQWSPTGTNTASDSYRFRPSAAGLYTISVTGRGENGCFSDLVKHSAAFYQTRAFAGRDTVAAENQPVQLNGTGGTYYVWSPAGGLSDPARPDPVATNNRQATYVLTAYSPAGCETTDSITIKIYKGPELYMPTAFSPNGDGRNERYRFIAVGMRSLQYFHIFNRLGQQVYSSTRTEGWDGTINGIKQPAGNYTWTISGTDYNGKQYLKKGSFILIR</sequence>
<dbReference type="Pfam" id="PF18911">
    <property type="entry name" value="PKD_4"/>
    <property type="match status" value="1"/>
</dbReference>
<gene>
    <name evidence="3" type="ORF">OI18_02730</name>
</gene>
<dbReference type="InterPro" id="IPR013783">
    <property type="entry name" value="Ig-like_fold"/>
</dbReference>
<proteinExistence type="predicted"/>
<dbReference type="PANTHER" id="PTHR32401">
    <property type="entry name" value="CONCANAVALIN A-LIKE LECTIN FAMILY PROTEIN"/>
    <property type="match status" value="1"/>
</dbReference>
<dbReference type="GO" id="GO:0005975">
    <property type="term" value="P:carbohydrate metabolic process"/>
    <property type="evidence" value="ECO:0007669"/>
    <property type="project" value="UniProtKB-ARBA"/>
</dbReference>
<dbReference type="InterPro" id="IPR026341">
    <property type="entry name" value="T9SS_type_B"/>
</dbReference>
<feature type="chain" id="PRO_5002135531" description="PKD domain-containing protein" evidence="1">
    <location>
        <begin position="20"/>
        <end position="646"/>
    </location>
</feature>
<dbReference type="InterPro" id="IPR050258">
    <property type="entry name" value="Leguminous_Lectin"/>
</dbReference>
<dbReference type="PROSITE" id="PS50093">
    <property type="entry name" value="PKD"/>
    <property type="match status" value="1"/>
</dbReference>
<dbReference type="STRING" id="1349421.OI18_02730"/>
<dbReference type="Pfam" id="PF18483">
    <property type="entry name" value="Lectin_L-type_dom"/>
    <property type="match status" value="1"/>
</dbReference>
<accession>A0A0C1LL80</accession>
<keyword evidence="1" id="KW-0732">Signal</keyword>
<dbReference type="AlphaFoldDB" id="A0A0C1LL80"/>
<dbReference type="SUPFAM" id="SSF49899">
    <property type="entry name" value="Concanavalin A-like lectins/glucanases"/>
    <property type="match status" value="1"/>
</dbReference>
<dbReference type="EMBL" id="JSVC01000002">
    <property type="protein sequence ID" value="KIC96098.1"/>
    <property type="molecule type" value="Genomic_DNA"/>
</dbReference>
<dbReference type="CDD" id="cd01951">
    <property type="entry name" value="lectin_L-type"/>
    <property type="match status" value="1"/>
</dbReference>
<dbReference type="PANTHER" id="PTHR32401:SF48">
    <property type="entry name" value="LEGUME LECTIN DOMAIN-CONTAINING PROTEIN"/>
    <property type="match status" value="1"/>
</dbReference>
<comment type="caution">
    <text evidence="3">The sequence shown here is derived from an EMBL/GenBank/DDBJ whole genome shotgun (WGS) entry which is preliminary data.</text>
</comment>
<name>A0A0C1LL80_9BACT</name>
<dbReference type="OrthoDB" id="1490014at2"/>
<evidence type="ECO:0000313" key="3">
    <source>
        <dbReference type="EMBL" id="KIC96098.1"/>
    </source>
</evidence>
<dbReference type="GO" id="GO:0004553">
    <property type="term" value="F:hydrolase activity, hydrolyzing O-glycosyl compounds"/>
    <property type="evidence" value="ECO:0007669"/>
    <property type="project" value="UniProtKB-ARBA"/>
</dbReference>
<dbReference type="SUPFAM" id="SSF49299">
    <property type="entry name" value="PKD domain"/>
    <property type="match status" value="1"/>
</dbReference>
<dbReference type="NCBIfam" id="TIGR04131">
    <property type="entry name" value="Bac_Flav_CTERM"/>
    <property type="match status" value="1"/>
</dbReference>
<dbReference type="InterPro" id="IPR013320">
    <property type="entry name" value="ConA-like_dom_sf"/>
</dbReference>
<evidence type="ECO:0000256" key="1">
    <source>
        <dbReference type="SAM" id="SignalP"/>
    </source>
</evidence>
<organism evidence="3 4">
    <name type="scientific">Flavihumibacter solisilvae</name>
    <dbReference type="NCBI Taxonomy" id="1349421"/>
    <lineage>
        <taxon>Bacteria</taxon>
        <taxon>Pseudomonadati</taxon>
        <taxon>Bacteroidota</taxon>
        <taxon>Chitinophagia</taxon>
        <taxon>Chitinophagales</taxon>
        <taxon>Chitinophagaceae</taxon>
        <taxon>Flavihumibacter</taxon>
    </lineage>
</organism>
<feature type="domain" description="PKD" evidence="2">
    <location>
        <begin position="264"/>
        <end position="299"/>
    </location>
</feature>
<evidence type="ECO:0000259" key="2">
    <source>
        <dbReference type="PROSITE" id="PS50093"/>
    </source>
</evidence>
<feature type="signal peptide" evidence="1">
    <location>
        <begin position="1"/>
        <end position="19"/>
    </location>
</feature>
<dbReference type="InterPro" id="IPR035986">
    <property type="entry name" value="PKD_dom_sf"/>
</dbReference>
<dbReference type="InterPro" id="IPR000601">
    <property type="entry name" value="PKD_dom"/>
</dbReference>
<dbReference type="CDD" id="cd00146">
    <property type="entry name" value="PKD"/>
    <property type="match status" value="1"/>
</dbReference>
<dbReference type="Gene3D" id="2.60.40.10">
    <property type="entry name" value="Immunoglobulins"/>
    <property type="match status" value="2"/>
</dbReference>
<dbReference type="RefSeq" id="WP_039136913.1">
    <property type="nucleotide sequence ID" value="NZ_JSVC01000002.1"/>
</dbReference>
<protein>
    <recommendedName>
        <fullName evidence="2">PKD domain-containing protein</fullName>
    </recommendedName>
</protein>
<dbReference type="Proteomes" id="UP000031408">
    <property type="component" value="Unassembled WGS sequence"/>
</dbReference>
<dbReference type="Pfam" id="PF13585">
    <property type="entry name" value="CHU_C"/>
    <property type="match status" value="1"/>
</dbReference>
<keyword evidence="4" id="KW-1185">Reference proteome</keyword>
<dbReference type="InterPro" id="IPR056573">
    <property type="entry name" value="Lectin_L-type_dom"/>
</dbReference>
<reference evidence="3 4" key="1">
    <citation type="submission" date="2014-11" db="EMBL/GenBank/DDBJ databases">
        <title>Genome sequence of Flavihumibacter solisilvae 3-3.</title>
        <authorList>
            <person name="Zhou G."/>
            <person name="Li M."/>
            <person name="Wang G."/>
        </authorList>
    </citation>
    <scope>NUCLEOTIDE SEQUENCE [LARGE SCALE GENOMIC DNA]</scope>
    <source>
        <strain evidence="3 4">3-3</strain>
    </source>
</reference>
<dbReference type="Gene3D" id="2.60.120.200">
    <property type="match status" value="1"/>
</dbReference>